<dbReference type="Proteomes" id="UP000298030">
    <property type="component" value="Unassembled WGS sequence"/>
</dbReference>
<reference evidence="2 3" key="1">
    <citation type="journal article" date="2019" name="Nat. Ecol. Evol.">
        <title>Megaphylogeny resolves global patterns of mushroom evolution.</title>
        <authorList>
            <person name="Varga T."/>
            <person name="Krizsan K."/>
            <person name="Foldi C."/>
            <person name="Dima B."/>
            <person name="Sanchez-Garcia M."/>
            <person name="Sanchez-Ramirez S."/>
            <person name="Szollosi G.J."/>
            <person name="Szarkandi J.G."/>
            <person name="Papp V."/>
            <person name="Albert L."/>
            <person name="Andreopoulos W."/>
            <person name="Angelini C."/>
            <person name="Antonin V."/>
            <person name="Barry K.W."/>
            <person name="Bougher N.L."/>
            <person name="Buchanan P."/>
            <person name="Buyck B."/>
            <person name="Bense V."/>
            <person name="Catcheside P."/>
            <person name="Chovatia M."/>
            <person name="Cooper J."/>
            <person name="Damon W."/>
            <person name="Desjardin D."/>
            <person name="Finy P."/>
            <person name="Geml J."/>
            <person name="Haridas S."/>
            <person name="Hughes K."/>
            <person name="Justo A."/>
            <person name="Karasinski D."/>
            <person name="Kautmanova I."/>
            <person name="Kiss B."/>
            <person name="Kocsube S."/>
            <person name="Kotiranta H."/>
            <person name="LaButti K.M."/>
            <person name="Lechner B.E."/>
            <person name="Liimatainen K."/>
            <person name="Lipzen A."/>
            <person name="Lukacs Z."/>
            <person name="Mihaltcheva S."/>
            <person name="Morgado L.N."/>
            <person name="Niskanen T."/>
            <person name="Noordeloos M.E."/>
            <person name="Ohm R.A."/>
            <person name="Ortiz-Santana B."/>
            <person name="Ovrebo C."/>
            <person name="Racz N."/>
            <person name="Riley R."/>
            <person name="Savchenko A."/>
            <person name="Shiryaev A."/>
            <person name="Soop K."/>
            <person name="Spirin V."/>
            <person name="Szebenyi C."/>
            <person name="Tomsovsky M."/>
            <person name="Tulloss R.E."/>
            <person name="Uehling J."/>
            <person name="Grigoriev I.V."/>
            <person name="Vagvolgyi C."/>
            <person name="Papp T."/>
            <person name="Martin F.M."/>
            <person name="Miettinen O."/>
            <person name="Hibbett D.S."/>
            <person name="Nagy L.G."/>
        </authorList>
    </citation>
    <scope>NUCLEOTIDE SEQUENCE [LARGE SCALE GENOMIC DNA]</scope>
    <source>
        <strain evidence="2 3">FP101781</strain>
    </source>
</reference>
<evidence type="ECO:0000313" key="3">
    <source>
        <dbReference type="Proteomes" id="UP000298030"/>
    </source>
</evidence>
<proteinExistence type="predicted"/>
<evidence type="ECO:0000313" key="2">
    <source>
        <dbReference type="EMBL" id="TEB19226.1"/>
    </source>
</evidence>
<protein>
    <submittedName>
        <fullName evidence="2">Uncharacterized protein</fullName>
    </submittedName>
</protein>
<dbReference type="EMBL" id="QPFP01000202">
    <property type="protein sequence ID" value="TEB19226.1"/>
    <property type="molecule type" value="Genomic_DNA"/>
</dbReference>
<feature type="region of interest" description="Disordered" evidence="1">
    <location>
        <begin position="209"/>
        <end position="230"/>
    </location>
</feature>
<name>A0A4Y7SC87_COPMI</name>
<keyword evidence="3" id="KW-1185">Reference proteome</keyword>
<organism evidence="2 3">
    <name type="scientific">Coprinellus micaceus</name>
    <name type="common">Glistening ink-cap mushroom</name>
    <name type="synonym">Coprinus micaceus</name>
    <dbReference type="NCBI Taxonomy" id="71717"/>
    <lineage>
        <taxon>Eukaryota</taxon>
        <taxon>Fungi</taxon>
        <taxon>Dikarya</taxon>
        <taxon>Basidiomycota</taxon>
        <taxon>Agaricomycotina</taxon>
        <taxon>Agaricomycetes</taxon>
        <taxon>Agaricomycetidae</taxon>
        <taxon>Agaricales</taxon>
        <taxon>Agaricineae</taxon>
        <taxon>Psathyrellaceae</taxon>
        <taxon>Coprinellus</taxon>
    </lineage>
</organism>
<dbReference type="AlphaFoldDB" id="A0A4Y7SC87"/>
<evidence type="ECO:0000256" key="1">
    <source>
        <dbReference type="SAM" id="MobiDB-lite"/>
    </source>
</evidence>
<accession>A0A4Y7SC87</accession>
<sequence>MPYGIASQALGNGKLPETPLNLRWSWESRPQPYIGLDDICCNINANERLAYDRRARRNDAPIALVQYPVVLVWENDETARDTTSRREAGAIILASVDNELRSGPFVHEVKWAKPVVLGQGDHPRGKHLISTNFSFSFFVLSQGLRTSLVKINNLRQHPPHLWLNLGSQPGTLSCEESAGREDLTSEFGVFSIGGLYHLEDSKVNPGNGLGSTWSPVRGARENRLTKNRPNGFVTPQSPMVIINDLSVVGIIQLEDGRDKIATESNDQSQEQRTITYPITTCKRLKVGTISETCADTAGAAWQYLGVEPELWVSLDPAQAFFEVPNDKDAIRRCERGLREEQAIVGYSLDPGNYFGMSQGDWSRKLLVPLWIHSRFGSREEEEGVFFGELHSFNVHTLCESEAHVFVEVIDHDLRPWKNETQGGKVSVLIWVTITPGNSLPVALVTVFVEFEPRNLGTALINRDNAIGQPGYGVP</sequence>
<comment type="caution">
    <text evidence="2">The sequence shown here is derived from an EMBL/GenBank/DDBJ whole genome shotgun (WGS) entry which is preliminary data.</text>
</comment>
<gene>
    <name evidence="2" type="ORF">FA13DRAFT_1719035</name>
</gene>